<feature type="chain" id="PRO_5044021476" evidence="1">
    <location>
        <begin position="25"/>
        <end position="235"/>
    </location>
</feature>
<dbReference type="EMBL" id="OX451738">
    <property type="protein sequence ID" value="CAI8603109.1"/>
    <property type="molecule type" value="Genomic_DNA"/>
</dbReference>
<proteinExistence type="predicted"/>
<evidence type="ECO:0000313" key="2">
    <source>
        <dbReference type="EMBL" id="CAI8603109.1"/>
    </source>
</evidence>
<dbReference type="Proteomes" id="UP001157006">
    <property type="component" value="Chromosome 3"/>
</dbReference>
<keyword evidence="1" id="KW-0732">Signal</keyword>
<accession>A0AAV0ZZC9</accession>
<organism evidence="2 3">
    <name type="scientific">Vicia faba</name>
    <name type="common">Broad bean</name>
    <name type="synonym">Faba vulgaris</name>
    <dbReference type="NCBI Taxonomy" id="3906"/>
    <lineage>
        <taxon>Eukaryota</taxon>
        <taxon>Viridiplantae</taxon>
        <taxon>Streptophyta</taxon>
        <taxon>Embryophyta</taxon>
        <taxon>Tracheophyta</taxon>
        <taxon>Spermatophyta</taxon>
        <taxon>Magnoliopsida</taxon>
        <taxon>eudicotyledons</taxon>
        <taxon>Gunneridae</taxon>
        <taxon>Pentapetalae</taxon>
        <taxon>rosids</taxon>
        <taxon>fabids</taxon>
        <taxon>Fabales</taxon>
        <taxon>Fabaceae</taxon>
        <taxon>Papilionoideae</taxon>
        <taxon>50 kb inversion clade</taxon>
        <taxon>NPAAA clade</taxon>
        <taxon>Hologalegina</taxon>
        <taxon>IRL clade</taxon>
        <taxon>Fabeae</taxon>
        <taxon>Vicia</taxon>
    </lineage>
</organism>
<evidence type="ECO:0000313" key="3">
    <source>
        <dbReference type="Proteomes" id="UP001157006"/>
    </source>
</evidence>
<dbReference type="PANTHER" id="PTHR33390">
    <property type="entry name" value="STRESS UP-REGULATED NOD 19 PROTEIN"/>
    <property type="match status" value="1"/>
</dbReference>
<sequence length="235" mass="27159">MRMISITFIYFSSIMVMLPSTTYSQTLMSPKVNQSATYMSQWFEVGPGEVASKLMFDIDFARGHIGVKSFDVDLVDEQGKSVPLHEAYLHHYFAIKDIVKKNMPLSHNHNDHIKPFGDPILKRNDGICNGVEHGNPANTPEGWEEKWIFTLMVIDTRGTENKRSCTESRRRKLALRYKVTWVDWDQHQIPVRFYILDSADRVLINGSQIIHDCLTEYTIPKSNSILSMFKKQVFL</sequence>
<feature type="signal peptide" evidence="1">
    <location>
        <begin position="1"/>
        <end position="24"/>
    </location>
</feature>
<name>A0AAV0ZZC9_VICFA</name>
<gene>
    <name evidence="2" type="ORF">VFH_III071440</name>
</gene>
<dbReference type="InterPro" id="IPR011692">
    <property type="entry name" value="Stress_up-reg_Nod19"/>
</dbReference>
<dbReference type="PANTHER" id="PTHR33390:SF4">
    <property type="entry name" value="STRESS UP-REGULATED NOD 19-RELATED"/>
    <property type="match status" value="1"/>
</dbReference>
<keyword evidence="3" id="KW-1185">Reference proteome</keyword>
<evidence type="ECO:0000256" key="1">
    <source>
        <dbReference type="SAM" id="SignalP"/>
    </source>
</evidence>
<dbReference type="Pfam" id="PF07712">
    <property type="entry name" value="SURNod19"/>
    <property type="match status" value="2"/>
</dbReference>
<reference evidence="2 3" key="1">
    <citation type="submission" date="2023-01" db="EMBL/GenBank/DDBJ databases">
        <authorList>
            <person name="Kreplak J."/>
        </authorList>
    </citation>
    <scope>NUCLEOTIDE SEQUENCE [LARGE SCALE GENOMIC DNA]</scope>
</reference>
<dbReference type="AlphaFoldDB" id="A0AAV0ZZC9"/>
<protein>
    <submittedName>
        <fullName evidence="2">Uncharacterized protein</fullName>
    </submittedName>
</protein>